<keyword evidence="1" id="KW-0812">Transmembrane</keyword>
<feature type="transmembrane region" description="Helical" evidence="1">
    <location>
        <begin position="242"/>
        <end position="268"/>
    </location>
</feature>
<feature type="transmembrane region" description="Helical" evidence="1">
    <location>
        <begin position="97"/>
        <end position="116"/>
    </location>
</feature>
<accession>A0ABD5VJH9</accession>
<name>A0ABD5VJH9_9EURY</name>
<dbReference type="EMBL" id="JBHSXN010000002">
    <property type="protein sequence ID" value="MFC6953619.1"/>
    <property type="molecule type" value="Genomic_DNA"/>
</dbReference>
<keyword evidence="1" id="KW-1133">Transmembrane helix</keyword>
<evidence type="ECO:0000256" key="1">
    <source>
        <dbReference type="SAM" id="Phobius"/>
    </source>
</evidence>
<dbReference type="RefSeq" id="WP_336350574.1">
    <property type="nucleotide sequence ID" value="NZ_JAZAQL010000002.1"/>
</dbReference>
<dbReference type="Proteomes" id="UP001596395">
    <property type="component" value="Unassembled WGS sequence"/>
</dbReference>
<comment type="caution">
    <text evidence="2">The sequence shown here is derived from an EMBL/GenBank/DDBJ whole genome shotgun (WGS) entry which is preliminary data.</text>
</comment>
<proteinExistence type="predicted"/>
<keyword evidence="3" id="KW-1185">Reference proteome</keyword>
<reference evidence="2 3" key="1">
    <citation type="journal article" date="2019" name="Int. J. Syst. Evol. Microbiol.">
        <title>The Global Catalogue of Microorganisms (GCM) 10K type strain sequencing project: providing services to taxonomists for standard genome sequencing and annotation.</title>
        <authorList>
            <consortium name="The Broad Institute Genomics Platform"/>
            <consortium name="The Broad Institute Genome Sequencing Center for Infectious Disease"/>
            <person name="Wu L."/>
            <person name="Ma J."/>
        </authorList>
    </citation>
    <scope>NUCLEOTIDE SEQUENCE [LARGE SCALE GENOMIC DNA]</scope>
    <source>
        <strain evidence="2 3">GX26</strain>
    </source>
</reference>
<evidence type="ECO:0000313" key="2">
    <source>
        <dbReference type="EMBL" id="MFC6953619.1"/>
    </source>
</evidence>
<keyword evidence="1" id="KW-0472">Membrane</keyword>
<organism evidence="2 3">
    <name type="scientific">Halorubellus litoreus</name>
    <dbReference type="NCBI Taxonomy" id="755308"/>
    <lineage>
        <taxon>Archaea</taxon>
        <taxon>Methanobacteriati</taxon>
        <taxon>Methanobacteriota</taxon>
        <taxon>Stenosarchaea group</taxon>
        <taxon>Halobacteria</taxon>
        <taxon>Halobacteriales</taxon>
        <taxon>Halorubellaceae</taxon>
        <taxon>Halorubellus</taxon>
    </lineage>
</organism>
<feature type="transmembrane region" description="Helical" evidence="1">
    <location>
        <begin position="12"/>
        <end position="34"/>
    </location>
</feature>
<feature type="transmembrane region" description="Helical" evidence="1">
    <location>
        <begin position="152"/>
        <end position="174"/>
    </location>
</feature>
<protein>
    <submittedName>
        <fullName evidence="2">Uncharacterized protein</fullName>
    </submittedName>
</protein>
<gene>
    <name evidence="2" type="ORF">ACFQGB_12165</name>
</gene>
<feature type="transmembrane region" description="Helical" evidence="1">
    <location>
        <begin position="122"/>
        <end position="140"/>
    </location>
</feature>
<feature type="transmembrane region" description="Helical" evidence="1">
    <location>
        <begin position="59"/>
        <end position="76"/>
    </location>
</feature>
<evidence type="ECO:0000313" key="3">
    <source>
        <dbReference type="Proteomes" id="UP001596395"/>
    </source>
</evidence>
<feature type="transmembrane region" description="Helical" evidence="1">
    <location>
        <begin position="194"/>
        <end position="221"/>
    </location>
</feature>
<sequence length="270" mass="28575">MDLFSQELSPSTGYVATLLNGCLFAPSLLTFWLVNGLLDFSTALTIGAVATPAGLQLRLLAYLLLVPVFFALRVAIHLLHPTHRRQILAGTCPNARYLSLDWFSMGILATGLPLALQDFGPWIGMNAVFIAGVFLAPRAMRPRRGRVVKLTAIAGGIVLFLYAKYGALVPLLPAPGLVVGPIATLQLTDPTTTWLLAVVNSLVVGPVIVGAVGVVMNHVLTRPELTDLPFVAHAMPRRDPDAVVVASAALGTAFYLLVVAAATGQLALLP</sequence>
<dbReference type="AlphaFoldDB" id="A0ABD5VJH9"/>